<feature type="region of interest" description="Disordered" evidence="1">
    <location>
        <begin position="101"/>
        <end position="128"/>
    </location>
</feature>
<feature type="compositionally biased region" description="Low complexity" evidence="1">
    <location>
        <begin position="105"/>
        <end position="128"/>
    </location>
</feature>
<keyword evidence="2" id="KW-0812">Transmembrane</keyword>
<dbReference type="AlphaFoldDB" id="A0A0C9XBE2"/>
<evidence type="ECO:0000256" key="1">
    <source>
        <dbReference type="SAM" id="MobiDB-lite"/>
    </source>
</evidence>
<dbReference type="EMBL" id="KN838838">
    <property type="protein sequence ID" value="KIJ93547.1"/>
    <property type="molecule type" value="Genomic_DNA"/>
</dbReference>
<dbReference type="OrthoDB" id="3268868at2759"/>
<dbReference type="STRING" id="1095629.A0A0C9XBE2"/>
<evidence type="ECO:0000313" key="3">
    <source>
        <dbReference type="EMBL" id="KIJ93547.1"/>
    </source>
</evidence>
<dbReference type="Proteomes" id="UP000054477">
    <property type="component" value="Unassembled WGS sequence"/>
</dbReference>
<accession>A0A0C9XBE2</accession>
<protein>
    <submittedName>
        <fullName evidence="3">Unplaced genomic scaffold K443scaffold_303, whole genome shotgun sequence</fullName>
    </submittedName>
</protein>
<evidence type="ECO:0000256" key="2">
    <source>
        <dbReference type="SAM" id="Phobius"/>
    </source>
</evidence>
<reference evidence="3 4" key="1">
    <citation type="submission" date="2014-04" db="EMBL/GenBank/DDBJ databases">
        <authorList>
            <consortium name="DOE Joint Genome Institute"/>
            <person name="Kuo A."/>
            <person name="Kohler A."/>
            <person name="Nagy L.G."/>
            <person name="Floudas D."/>
            <person name="Copeland A."/>
            <person name="Barry K.W."/>
            <person name="Cichocki N."/>
            <person name="Veneault-Fourrey C."/>
            <person name="LaButti K."/>
            <person name="Lindquist E.A."/>
            <person name="Lipzen A."/>
            <person name="Lundell T."/>
            <person name="Morin E."/>
            <person name="Murat C."/>
            <person name="Sun H."/>
            <person name="Tunlid A."/>
            <person name="Henrissat B."/>
            <person name="Grigoriev I.V."/>
            <person name="Hibbett D.S."/>
            <person name="Martin F."/>
            <person name="Nordberg H.P."/>
            <person name="Cantor M.N."/>
            <person name="Hua S.X."/>
        </authorList>
    </citation>
    <scope>NUCLEOTIDE SEQUENCE [LARGE SCALE GENOMIC DNA]</scope>
    <source>
        <strain evidence="3 4">LaAM-08-1</strain>
    </source>
</reference>
<evidence type="ECO:0000313" key="4">
    <source>
        <dbReference type="Proteomes" id="UP000054477"/>
    </source>
</evidence>
<feature type="transmembrane region" description="Helical" evidence="2">
    <location>
        <begin position="63"/>
        <end position="85"/>
    </location>
</feature>
<gene>
    <name evidence="3" type="ORF">K443DRAFT_12797</name>
</gene>
<dbReference type="HOGENOM" id="CLU_1053968_0_0_1"/>
<reference evidence="4" key="2">
    <citation type="submission" date="2015-01" db="EMBL/GenBank/DDBJ databases">
        <title>Evolutionary Origins and Diversification of the Mycorrhizal Mutualists.</title>
        <authorList>
            <consortium name="DOE Joint Genome Institute"/>
            <consortium name="Mycorrhizal Genomics Consortium"/>
            <person name="Kohler A."/>
            <person name="Kuo A."/>
            <person name="Nagy L.G."/>
            <person name="Floudas D."/>
            <person name="Copeland A."/>
            <person name="Barry K.W."/>
            <person name="Cichocki N."/>
            <person name="Veneault-Fourrey C."/>
            <person name="LaButti K."/>
            <person name="Lindquist E.A."/>
            <person name="Lipzen A."/>
            <person name="Lundell T."/>
            <person name="Morin E."/>
            <person name="Murat C."/>
            <person name="Riley R."/>
            <person name="Ohm R."/>
            <person name="Sun H."/>
            <person name="Tunlid A."/>
            <person name="Henrissat B."/>
            <person name="Grigoriev I.V."/>
            <person name="Hibbett D.S."/>
            <person name="Martin F."/>
        </authorList>
    </citation>
    <scope>NUCLEOTIDE SEQUENCE [LARGE SCALE GENOMIC DNA]</scope>
    <source>
        <strain evidence="4">LaAM-08-1</strain>
    </source>
</reference>
<name>A0A0C9XBE2_9AGAR</name>
<proteinExistence type="predicted"/>
<keyword evidence="2" id="KW-0472">Membrane</keyword>
<organism evidence="3 4">
    <name type="scientific">Laccaria amethystina LaAM-08-1</name>
    <dbReference type="NCBI Taxonomy" id="1095629"/>
    <lineage>
        <taxon>Eukaryota</taxon>
        <taxon>Fungi</taxon>
        <taxon>Dikarya</taxon>
        <taxon>Basidiomycota</taxon>
        <taxon>Agaricomycotina</taxon>
        <taxon>Agaricomycetes</taxon>
        <taxon>Agaricomycetidae</taxon>
        <taxon>Agaricales</taxon>
        <taxon>Agaricineae</taxon>
        <taxon>Hydnangiaceae</taxon>
        <taxon>Laccaria</taxon>
    </lineage>
</organism>
<keyword evidence="2" id="KW-1133">Transmembrane helix</keyword>
<sequence length="264" mass="28388">MPSSEQGHQDFYDETLLAATTKKQIQKVTASVNPPLARDIEDAREVRITPAAPTPFYRTRKGVIIITVAAVAIIAAVVGGAVGGWKKHKNSELPAITSAAQEGPTGASQSQGSAISATQPQASQSAGQTASAALPTTALLHSSSSISTTITARWLLRRRFLINADFRSHLFDYTLGGCVLDDLEGPRSFSARSRTPQPLFPRLRLANLPEGRFSFTFPISMHDSFQLVVRILCPVTVPKSYSVAGEVATMHFLRSESGVYPPNL</sequence>
<keyword evidence="4" id="KW-1185">Reference proteome</keyword>